<name>A0ABQ7FTD2_DUNSA</name>
<sequence length="70" mass="7675">QPTPVCEYLSILPSQATWQGVQHFSSCWWASTYARRGLAALQEGIPMKQGTAAWHEARAAVPFKASTIGQ</sequence>
<evidence type="ECO:0000313" key="1">
    <source>
        <dbReference type="EMBL" id="KAF5825721.1"/>
    </source>
</evidence>
<gene>
    <name evidence="1" type="ORF">DUNSADRAFT_7335</name>
</gene>
<feature type="non-terminal residue" evidence="1">
    <location>
        <position position="70"/>
    </location>
</feature>
<evidence type="ECO:0000313" key="2">
    <source>
        <dbReference type="Proteomes" id="UP000815325"/>
    </source>
</evidence>
<accession>A0ABQ7FTD2</accession>
<reference evidence="1" key="1">
    <citation type="submission" date="2017-08" db="EMBL/GenBank/DDBJ databases">
        <authorList>
            <person name="Polle J.E."/>
            <person name="Barry K."/>
            <person name="Cushman J."/>
            <person name="Schmutz J."/>
            <person name="Tran D."/>
            <person name="Hathwaick L.T."/>
            <person name="Yim W.C."/>
            <person name="Jenkins J."/>
            <person name="Mckie-Krisberg Z.M."/>
            <person name="Prochnik S."/>
            <person name="Lindquist E."/>
            <person name="Dockter R.B."/>
            <person name="Adam C."/>
            <person name="Molina H."/>
            <person name="Bunkerborg J."/>
            <person name="Jin E."/>
            <person name="Buchheim M."/>
            <person name="Magnuson J."/>
        </authorList>
    </citation>
    <scope>NUCLEOTIDE SEQUENCE</scope>
    <source>
        <strain evidence="1">CCAP 19/18</strain>
    </source>
</reference>
<dbReference type="EMBL" id="MU072120">
    <property type="protein sequence ID" value="KAF5825721.1"/>
    <property type="molecule type" value="Genomic_DNA"/>
</dbReference>
<feature type="non-terminal residue" evidence="1">
    <location>
        <position position="1"/>
    </location>
</feature>
<organism evidence="1 2">
    <name type="scientific">Dunaliella salina</name>
    <name type="common">Green alga</name>
    <name type="synonym">Protococcus salinus</name>
    <dbReference type="NCBI Taxonomy" id="3046"/>
    <lineage>
        <taxon>Eukaryota</taxon>
        <taxon>Viridiplantae</taxon>
        <taxon>Chlorophyta</taxon>
        <taxon>core chlorophytes</taxon>
        <taxon>Chlorophyceae</taxon>
        <taxon>CS clade</taxon>
        <taxon>Chlamydomonadales</taxon>
        <taxon>Dunaliellaceae</taxon>
        <taxon>Dunaliella</taxon>
    </lineage>
</organism>
<dbReference type="Proteomes" id="UP000815325">
    <property type="component" value="Unassembled WGS sequence"/>
</dbReference>
<comment type="caution">
    <text evidence="1">The sequence shown here is derived from an EMBL/GenBank/DDBJ whole genome shotgun (WGS) entry which is preliminary data.</text>
</comment>
<protein>
    <submittedName>
        <fullName evidence="1">Uncharacterized protein</fullName>
    </submittedName>
</protein>
<keyword evidence="2" id="KW-1185">Reference proteome</keyword>
<proteinExistence type="predicted"/>